<dbReference type="EMBL" id="QAAD01000015">
    <property type="protein sequence ID" value="PTN07566.1"/>
    <property type="molecule type" value="Genomic_DNA"/>
</dbReference>
<evidence type="ECO:0000259" key="11">
    <source>
        <dbReference type="Pfam" id="PF07715"/>
    </source>
</evidence>
<evidence type="ECO:0000259" key="10">
    <source>
        <dbReference type="Pfam" id="PF00593"/>
    </source>
</evidence>
<dbReference type="Gene3D" id="2.170.130.10">
    <property type="entry name" value="TonB-dependent receptor, plug domain"/>
    <property type="match status" value="1"/>
</dbReference>
<dbReference type="InterPro" id="IPR000531">
    <property type="entry name" value="Beta-barrel_TonB"/>
</dbReference>
<feature type="domain" description="TonB-dependent receptor-like beta-barrel" evidence="10">
    <location>
        <begin position="283"/>
        <end position="726"/>
    </location>
</feature>
<dbReference type="InterPro" id="IPR036942">
    <property type="entry name" value="Beta-barrel_TonB_sf"/>
</dbReference>
<keyword evidence="4 8" id="KW-0812">Transmembrane</keyword>
<dbReference type="InterPro" id="IPR039426">
    <property type="entry name" value="TonB-dep_rcpt-like"/>
</dbReference>
<reference evidence="12 13" key="1">
    <citation type="submission" date="2018-04" db="EMBL/GenBank/DDBJ databases">
        <title>Genomic Encyclopedia of Archaeal and Bacterial Type Strains, Phase II (KMG-II): from individual species to whole genera.</title>
        <authorList>
            <person name="Goeker M."/>
        </authorList>
    </citation>
    <scope>NUCLEOTIDE SEQUENCE [LARGE SCALE GENOMIC DNA]</scope>
    <source>
        <strain evidence="12 13">DSM 28823</strain>
    </source>
</reference>
<evidence type="ECO:0000256" key="4">
    <source>
        <dbReference type="ARBA" id="ARBA00022692"/>
    </source>
</evidence>
<dbReference type="PANTHER" id="PTHR30069:SF49">
    <property type="entry name" value="OUTER MEMBRANE PROTEIN C"/>
    <property type="match status" value="1"/>
</dbReference>
<keyword evidence="7 8" id="KW-0998">Cell outer membrane</keyword>
<dbReference type="Pfam" id="PF07715">
    <property type="entry name" value="Plug"/>
    <property type="match status" value="1"/>
</dbReference>
<accession>A0A2T5BZ64</accession>
<dbReference type="CDD" id="cd01347">
    <property type="entry name" value="ligand_gated_channel"/>
    <property type="match status" value="1"/>
</dbReference>
<keyword evidence="6 8" id="KW-0472">Membrane</keyword>
<dbReference type="InterPro" id="IPR012910">
    <property type="entry name" value="Plug_dom"/>
</dbReference>
<dbReference type="PROSITE" id="PS52016">
    <property type="entry name" value="TONB_DEPENDENT_REC_3"/>
    <property type="match status" value="1"/>
</dbReference>
<dbReference type="RefSeq" id="WP_107823096.1">
    <property type="nucleotide sequence ID" value="NZ_QAAD01000015.1"/>
</dbReference>
<evidence type="ECO:0000256" key="9">
    <source>
        <dbReference type="RuleBase" id="RU003357"/>
    </source>
</evidence>
<dbReference type="Gene3D" id="2.40.170.20">
    <property type="entry name" value="TonB-dependent receptor, beta-barrel domain"/>
    <property type="match status" value="1"/>
</dbReference>
<evidence type="ECO:0000256" key="3">
    <source>
        <dbReference type="ARBA" id="ARBA00022452"/>
    </source>
</evidence>
<evidence type="ECO:0000313" key="12">
    <source>
        <dbReference type="EMBL" id="PTN07566.1"/>
    </source>
</evidence>
<name>A0A2T5BZ64_9BACT</name>
<organism evidence="12 13">
    <name type="scientific">Mangrovibacterium marinum</name>
    <dbReference type="NCBI Taxonomy" id="1639118"/>
    <lineage>
        <taxon>Bacteria</taxon>
        <taxon>Pseudomonadati</taxon>
        <taxon>Bacteroidota</taxon>
        <taxon>Bacteroidia</taxon>
        <taxon>Marinilabiliales</taxon>
        <taxon>Prolixibacteraceae</taxon>
        <taxon>Mangrovibacterium</taxon>
    </lineage>
</organism>
<evidence type="ECO:0000256" key="5">
    <source>
        <dbReference type="ARBA" id="ARBA00023077"/>
    </source>
</evidence>
<evidence type="ECO:0000256" key="1">
    <source>
        <dbReference type="ARBA" id="ARBA00004571"/>
    </source>
</evidence>
<dbReference type="OrthoDB" id="9759247at2"/>
<keyword evidence="5 9" id="KW-0798">TonB box</keyword>
<dbReference type="Pfam" id="PF00593">
    <property type="entry name" value="TonB_dep_Rec_b-barrel"/>
    <property type="match status" value="1"/>
</dbReference>
<dbReference type="InterPro" id="IPR037066">
    <property type="entry name" value="Plug_dom_sf"/>
</dbReference>
<keyword evidence="3 8" id="KW-1134">Transmembrane beta strand</keyword>
<dbReference type="SUPFAM" id="SSF56935">
    <property type="entry name" value="Porins"/>
    <property type="match status" value="1"/>
</dbReference>
<dbReference type="GO" id="GO:0015344">
    <property type="term" value="F:siderophore uptake transmembrane transporter activity"/>
    <property type="evidence" value="ECO:0007669"/>
    <property type="project" value="TreeGrafter"/>
</dbReference>
<evidence type="ECO:0000256" key="8">
    <source>
        <dbReference type="PROSITE-ProRule" id="PRU01360"/>
    </source>
</evidence>
<protein>
    <submittedName>
        <fullName evidence="12">Iron complex outermembrane receptor protein</fullName>
    </submittedName>
</protein>
<evidence type="ECO:0000256" key="6">
    <source>
        <dbReference type="ARBA" id="ARBA00023136"/>
    </source>
</evidence>
<dbReference type="GO" id="GO:0044718">
    <property type="term" value="P:siderophore transmembrane transport"/>
    <property type="evidence" value="ECO:0007669"/>
    <property type="project" value="TreeGrafter"/>
</dbReference>
<dbReference type="Proteomes" id="UP000243525">
    <property type="component" value="Unassembled WGS sequence"/>
</dbReference>
<evidence type="ECO:0000256" key="7">
    <source>
        <dbReference type="ARBA" id="ARBA00023237"/>
    </source>
</evidence>
<comment type="caution">
    <text evidence="12">The sequence shown here is derived from an EMBL/GenBank/DDBJ whole genome shotgun (WGS) entry which is preliminary data.</text>
</comment>
<dbReference type="AlphaFoldDB" id="A0A2T5BZ64"/>
<evidence type="ECO:0000256" key="2">
    <source>
        <dbReference type="ARBA" id="ARBA00022448"/>
    </source>
</evidence>
<sequence>MKNLHSPFQRKGQKYVLLTSLLLLLFTWAGRAQTSSFRLIDRDSGVAIQNAGFHYGQQSGNSAENGIITIAPDLKSTLIISHLQYGKQEVSAAKVAQAIKAGYLAIETQTHLLQPVVYLQVHQSAGEKASKDFRSADILEHDAGHLLDQFMGIASIRKSGAYGFDPVIRGFKYDQVNLVIDGVQGATAGCPNRMDPSSSQVPMNMINQAEVVKGPYSLRYGNAFGGTVNFKSAGFAFTDKSQLGARLSSSYETNGAVSRNEGLVNFSNRLANLKLFGSYATGDDYEDGDGLTVPANFNRRNVGGKLGFKPSDSQQINAMIANNHAKDVDFPTLPMDLRKDDTWLFNLGHQAQFSNHSLTNWETRLYATKVHHVMDNYDKVMNPRMVDAITVAQTRNFGGRTELQFNFAQSFLYAGADLRVEKAEGERQRAMLMGPMSGKTMFDNVWQDAQISKSGIFAEYHLPGNRYQLVFSGRLEINHAKANKPDSNFADLYDGDLKSDLLNPAFSLGGTRQITNHFSTGLWFGLAQRSPGLAERYINYFPIGVDPYELVGNPNLKAETNKQIDLVLSWKSEETNINLNAFSAFIGNYISSEIREDLSPRMASAPGVRQYINIDQAQHSGFELSWKQRFGLHLQQQAELAYTYGKNKDRGEALPEIPPMEFRYRLTGTFIQQKLQAEISYRHSFKQDRIAESYGENETPAFDVFDLKASYRIAPAISFRTGVNNLLDEAYYEHLSRNMNGSTRPLYSPGRSFYFALAFNFL</sequence>
<evidence type="ECO:0000313" key="13">
    <source>
        <dbReference type="Proteomes" id="UP000243525"/>
    </source>
</evidence>
<comment type="subcellular location">
    <subcellularLocation>
        <location evidence="1 8">Cell outer membrane</location>
        <topology evidence="1 8">Multi-pass membrane protein</topology>
    </subcellularLocation>
</comment>
<dbReference type="GO" id="GO:0009279">
    <property type="term" value="C:cell outer membrane"/>
    <property type="evidence" value="ECO:0007669"/>
    <property type="project" value="UniProtKB-SubCell"/>
</dbReference>
<dbReference type="PANTHER" id="PTHR30069">
    <property type="entry name" value="TONB-DEPENDENT OUTER MEMBRANE RECEPTOR"/>
    <property type="match status" value="1"/>
</dbReference>
<keyword evidence="13" id="KW-1185">Reference proteome</keyword>
<keyword evidence="2 8" id="KW-0813">Transport</keyword>
<proteinExistence type="inferred from homology"/>
<keyword evidence="12" id="KW-0675">Receptor</keyword>
<gene>
    <name evidence="12" type="ORF">C8N47_1155</name>
</gene>
<comment type="similarity">
    <text evidence="8 9">Belongs to the TonB-dependent receptor family.</text>
</comment>
<feature type="domain" description="TonB-dependent receptor plug" evidence="11">
    <location>
        <begin position="143"/>
        <end position="227"/>
    </location>
</feature>